<reference evidence="1" key="2">
    <citation type="journal article" date="2015" name="Data Brief">
        <title>Shoot transcriptome of the giant reed, Arundo donax.</title>
        <authorList>
            <person name="Barrero R.A."/>
            <person name="Guerrero F.D."/>
            <person name="Moolhuijzen P."/>
            <person name="Goolsby J.A."/>
            <person name="Tidwell J."/>
            <person name="Bellgard S.E."/>
            <person name="Bellgard M.I."/>
        </authorList>
    </citation>
    <scope>NUCLEOTIDE SEQUENCE</scope>
    <source>
        <tissue evidence="1">Shoot tissue taken approximately 20 cm above the soil surface</tissue>
    </source>
</reference>
<dbReference type="EMBL" id="GBRH01198250">
    <property type="protein sequence ID" value="JAD99645.1"/>
    <property type="molecule type" value="Transcribed_RNA"/>
</dbReference>
<sequence>MKSKSKWLCSFSRSSNESTRYAHRNFIKEWIRNAVGTQFNDHDDAVHQKILILH</sequence>
<accession>A0A0A9EP84</accession>
<reference evidence="1" key="1">
    <citation type="submission" date="2014-09" db="EMBL/GenBank/DDBJ databases">
        <authorList>
            <person name="Magalhaes I.L.F."/>
            <person name="Oliveira U."/>
            <person name="Santos F.R."/>
            <person name="Vidigal T.H.D.A."/>
            <person name="Brescovit A.D."/>
            <person name="Santos A.J."/>
        </authorList>
    </citation>
    <scope>NUCLEOTIDE SEQUENCE</scope>
    <source>
        <tissue evidence="1">Shoot tissue taken approximately 20 cm above the soil surface</tissue>
    </source>
</reference>
<organism evidence="1">
    <name type="scientific">Arundo donax</name>
    <name type="common">Giant reed</name>
    <name type="synonym">Donax arundinaceus</name>
    <dbReference type="NCBI Taxonomy" id="35708"/>
    <lineage>
        <taxon>Eukaryota</taxon>
        <taxon>Viridiplantae</taxon>
        <taxon>Streptophyta</taxon>
        <taxon>Embryophyta</taxon>
        <taxon>Tracheophyta</taxon>
        <taxon>Spermatophyta</taxon>
        <taxon>Magnoliopsida</taxon>
        <taxon>Liliopsida</taxon>
        <taxon>Poales</taxon>
        <taxon>Poaceae</taxon>
        <taxon>PACMAD clade</taxon>
        <taxon>Arundinoideae</taxon>
        <taxon>Arundineae</taxon>
        <taxon>Arundo</taxon>
    </lineage>
</organism>
<name>A0A0A9EP84_ARUDO</name>
<proteinExistence type="predicted"/>
<protein>
    <submittedName>
        <fullName evidence="1">Uncharacterized protein</fullName>
    </submittedName>
</protein>
<dbReference type="AlphaFoldDB" id="A0A0A9EP84"/>
<evidence type="ECO:0000313" key="1">
    <source>
        <dbReference type="EMBL" id="JAD99645.1"/>
    </source>
</evidence>